<protein>
    <submittedName>
        <fullName evidence="1">Uncharacterized protein</fullName>
    </submittedName>
</protein>
<keyword evidence="2" id="KW-1185">Reference proteome</keyword>
<dbReference type="AlphaFoldDB" id="A0A9Q3KE82"/>
<feature type="non-terminal residue" evidence="1">
    <location>
        <position position="1"/>
    </location>
</feature>
<comment type="caution">
    <text evidence="1">The sequence shown here is derived from an EMBL/GenBank/DDBJ whole genome shotgun (WGS) entry which is preliminary data.</text>
</comment>
<gene>
    <name evidence="1" type="ORF">O181_117892</name>
</gene>
<sequence length="118" mass="13859">MVTSLLDWRKVIIWLMKDGNGKRKFKLGRIITMYCHPWDSNAKLHGNRFQAQVAPEGWRTYSANPSNPMSHLFQAQINPQNDMRTLRLVSLNLRWLRPNPQRNLLLWKEFSELLGGCP</sequence>
<reference evidence="1" key="1">
    <citation type="submission" date="2021-03" db="EMBL/GenBank/DDBJ databases">
        <title>Draft genome sequence of rust myrtle Austropuccinia psidii MF-1, a brazilian biotype.</title>
        <authorList>
            <person name="Quecine M.C."/>
            <person name="Pachon D.M.R."/>
            <person name="Bonatelli M.L."/>
            <person name="Correr F.H."/>
            <person name="Franceschini L.M."/>
            <person name="Leite T.F."/>
            <person name="Margarido G.R.A."/>
            <person name="Almeida C.A."/>
            <person name="Ferrarezi J.A."/>
            <person name="Labate C.A."/>
        </authorList>
    </citation>
    <scope>NUCLEOTIDE SEQUENCE</scope>
    <source>
        <strain evidence="1">MF-1</strain>
    </source>
</reference>
<organism evidence="1 2">
    <name type="scientific">Austropuccinia psidii MF-1</name>
    <dbReference type="NCBI Taxonomy" id="1389203"/>
    <lineage>
        <taxon>Eukaryota</taxon>
        <taxon>Fungi</taxon>
        <taxon>Dikarya</taxon>
        <taxon>Basidiomycota</taxon>
        <taxon>Pucciniomycotina</taxon>
        <taxon>Pucciniomycetes</taxon>
        <taxon>Pucciniales</taxon>
        <taxon>Sphaerophragmiaceae</taxon>
        <taxon>Austropuccinia</taxon>
    </lineage>
</organism>
<accession>A0A9Q3KE82</accession>
<dbReference type="Proteomes" id="UP000765509">
    <property type="component" value="Unassembled WGS sequence"/>
</dbReference>
<dbReference type="EMBL" id="AVOT02102270">
    <property type="protein sequence ID" value="MBW0578177.1"/>
    <property type="molecule type" value="Genomic_DNA"/>
</dbReference>
<evidence type="ECO:0000313" key="1">
    <source>
        <dbReference type="EMBL" id="MBW0578177.1"/>
    </source>
</evidence>
<proteinExistence type="predicted"/>
<name>A0A9Q3KE82_9BASI</name>
<evidence type="ECO:0000313" key="2">
    <source>
        <dbReference type="Proteomes" id="UP000765509"/>
    </source>
</evidence>